<accession>A0ABR3NRU7</accession>
<evidence type="ECO:0000313" key="2">
    <source>
        <dbReference type="Proteomes" id="UP001558613"/>
    </source>
</evidence>
<reference evidence="1 2" key="1">
    <citation type="submission" date="2023-09" db="EMBL/GenBank/DDBJ databases">
        <authorList>
            <person name="Wang M."/>
        </authorList>
    </citation>
    <scope>NUCLEOTIDE SEQUENCE [LARGE SCALE GENOMIC DNA]</scope>
    <source>
        <strain evidence="1">GT-2023</strain>
        <tissue evidence="1">Liver</tissue>
    </source>
</reference>
<evidence type="ECO:0000313" key="1">
    <source>
        <dbReference type="EMBL" id="KAL1279511.1"/>
    </source>
</evidence>
<gene>
    <name evidence="1" type="ORF">QQF64_026184</name>
</gene>
<name>A0ABR3NRU7_9TELE</name>
<keyword evidence="2" id="KW-1185">Reference proteome</keyword>
<comment type="caution">
    <text evidence="1">The sequence shown here is derived from an EMBL/GenBank/DDBJ whole genome shotgun (WGS) entry which is preliminary data.</text>
</comment>
<protein>
    <submittedName>
        <fullName evidence="1">Uncharacterized protein</fullName>
    </submittedName>
</protein>
<organism evidence="1 2">
    <name type="scientific">Cirrhinus molitorella</name>
    <name type="common">mud carp</name>
    <dbReference type="NCBI Taxonomy" id="172907"/>
    <lineage>
        <taxon>Eukaryota</taxon>
        <taxon>Metazoa</taxon>
        <taxon>Chordata</taxon>
        <taxon>Craniata</taxon>
        <taxon>Vertebrata</taxon>
        <taxon>Euteleostomi</taxon>
        <taxon>Actinopterygii</taxon>
        <taxon>Neopterygii</taxon>
        <taxon>Teleostei</taxon>
        <taxon>Ostariophysi</taxon>
        <taxon>Cypriniformes</taxon>
        <taxon>Cyprinidae</taxon>
        <taxon>Labeoninae</taxon>
        <taxon>Labeonini</taxon>
        <taxon>Cirrhinus</taxon>
    </lineage>
</organism>
<sequence>MADIALPPPAPFLALPGAEGQRVLAGLESGTTSDYDTAVELQTAHFAAPQSLYNNTGASVSLLNMHTYNTFFGALPLSALSASLCGYGDSKTDLVGSLQVTVGYGNKILPSITFHVAHRVGQPDGSGFVLGSGIFSSRHKGTCIPDSLHALAAKVPILV</sequence>
<dbReference type="EMBL" id="JAYMGO010000003">
    <property type="protein sequence ID" value="KAL1279511.1"/>
    <property type="molecule type" value="Genomic_DNA"/>
</dbReference>
<dbReference type="Proteomes" id="UP001558613">
    <property type="component" value="Unassembled WGS sequence"/>
</dbReference>
<proteinExistence type="predicted"/>